<organism evidence="1 2">
    <name type="scientific">Methanocalculus chunghsingensis</name>
    <dbReference type="NCBI Taxonomy" id="156457"/>
    <lineage>
        <taxon>Archaea</taxon>
        <taxon>Methanobacteriati</taxon>
        <taxon>Methanobacteriota</taxon>
        <taxon>Stenosarchaea group</taxon>
        <taxon>Methanomicrobia</taxon>
        <taxon>Methanomicrobiales</taxon>
        <taxon>Methanocalculaceae</taxon>
        <taxon>Methanocalculus</taxon>
    </lineage>
</organism>
<comment type="caution">
    <text evidence="1">The sequence shown here is derived from an EMBL/GenBank/DDBJ whole genome shotgun (WGS) entry which is preliminary data.</text>
</comment>
<accession>A0A8J8B4F1</accession>
<dbReference type="AlphaFoldDB" id="A0A8J8B4F1"/>
<keyword evidence="2" id="KW-1185">Reference proteome</keyword>
<dbReference type="InterPro" id="IPR021857">
    <property type="entry name" value="DUF3467"/>
</dbReference>
<sequence length="97" mass="10982">MSQKEITVNVPGNLDPVYSNMIQIAFRDDEFTLMFLHQIPNINQAKAKAIVTISPKHAKKLLLVLDQSVKEFESKFGTIEQPTEQKANESVTMRGYS</sequence>
<evidence type="ECO:0000313" key="2">
    <source>
        <dbReference type="Proteomes" id="UP000730161"/>
    </source>
</evidence>
<gene>
    <name evidence="1" type="ORF">RJ53_00270</name>
</gene>
<protein>
    <recommendedName>
        <fullName evidence="3">DUF3467 domain-containing protein</fullName>
    </recommendedName>
</protein>
<evidence type="ECO:0000313" key="1">
    <source>
        <dbReference type="EMBL" id="MBR1368008.1"/>
    </source>
</evidence>
<evidence type="ECO:0008006" key="3">
    <source>
        <dbReference type="Google" id="ProtNLM"/>
    </source>
</evidence>
<proteinExistence type="predicted"/>
<dbReference type="RefSeq" id="WP_211529608.1">
    <property type="nucleotide sequence ID" value="NZ_JWHL01000001.1"/>
</dbReference>
<dbReference type="Pfam" id="PF11950">
    <property type="entry name" value="DUF3467"/>
    <property type="match status" value="1"/>
</dbReference>
<reference evidence="1" key="1">
    <citation type="submission" date="2014-12" db="EMBL/GenBank/DDBJ databases">
        <authorList>
            <person name="Huang H.-H."/>
            <person name="Chen S.-C."/>
            <person name="Lai M.-C."/>
        </authorList>
    </citation>
    <scope>NUCLEOTIDE SEQUENCE</scope>
    <source>
        <strain evidence="1">K1F9705b</strain>
    </source>
</reference>
<dbReference type="EMBL" id="JWHL01000001">
    <property type="protein sequence ID" value="MBR1368008.1"/>
    <property type="molecule type" value="Genomic_DNA"/>
</dbReference>
<dbReference type="OrthoDB" id="114073at2157"/>
<dbReference type="Proteomes" id="UP000730161">
    <property type="component" value="Unassembled WGS sequence"/>
</dbReference>
<name>A0A8J8B4F1_9EURY</name>